<dbReference type="RefSeq" id="WP_255190358.1">
    <property type="nucleotide sequence ID" value="NZ_CP113517.1"/>
</dbReference>
<dbReference type="InterPro" id="IPR023824">
    <property type="entry name" value="CHP04073_exosortase-affil"/>
</dbReference>
<gene>
    <name evidence="2" type="ORF">NM686_002435</name>
</gene>
<dbReference type="NCBIfam" id="TIGR04073">
    <property type="entry name" value="exo_TIGR04073"/>
    <property type="match status" value="1"/>
</dbReference>
<dbReference type="EMBL" id="CP113517">
    <property type="protein sequence ID" value="WAR45387.1"/>
    <property type="molecule type" value="Genomic_DNA"/>
</dbReference>
<evidence type="ECO:0000313" key="3">
    <source>
        <dbReference type="Proteomes" id="UP001162780"/>
    </source>
</evidence>
<feature type="signal peptide" evidence="1">
    <location>
        <begin position="1"/>
        <end position="24"/>
    </location>
</feature>
<keyword evidence="1" id="KW-0732">Signal</keyword>
<proteinExistence type="predicted"/>
<sequence length="127" mass="13767">MKHNRTLACLLLVGCLTAANPLQAEPTESYGEIVGRKLASGLGNITTAVGEIPKNIIIVNNESNFVYAFTGGMIKGLLNMTGRIGVGFLDLISAPIPTYPVIDPLFIWDDFYADTTYGPILVYEESR</sequence>
<evidence type="ECO:0000313" key="2">
    <source>
        <dbReference type="EMBL" id="WAR45387.1"/>
    </source>
</evidence>
<keyword evidence="3" id="KW-1185">Reference proteome</keyword>
<evidence type="ECO:0000256" key="1">
    <source>
        <dbReference type="SAM" id="SignalP"/>
    </source>
</evidence>
<accession>A0ABY7GLM0</accession>
<reference evidence="2" key="1">
    <citation type="submission" date="2022-11" db="EMBL/GenBank/DDBJ databases">
        <title>Methylomonas rapida sp. nov., Carotenoid-Producing Obligate Methanotrophs with High Growth Characteristics and Biotechnological Potential.</title>
        <authorList>
            <person name="Tikhonova E.N."/>
            <person name="Suleimanov R.Z."/>
            <person name="Miroshnikov K."/>
            <person name="Oshkin I.Y."/>
            <person name="Belova S.E."/>
            <person name="Danilova O.V."/>
            <person name="Ashikhmin A."/>
            <person name="Konopkin A."/>
            <person name="But S.Y."/>
            <person name="Khmelenina V.N."/>
            <person name="Kuznetsov N."/>
            <person name="Pimenov N.V."/>
            <person name="Dedysh S.N."/>
        </authorList>
    </citation>
    <scope>NUCLEOTIDE SEQUENCE</scope>
    <source>
        <strain evidence="2">MP1</strain>
    </source>
</reference>
<feature type="chain" id="PRO_5045897628" evidence="1">
    <location>
        <begin position="25"/>
        <end position="127"/>
    </location>
</feature>
<name>A0ABY7GLM0_9GAMM</name>
<dbReference type="Proteomes" id="UP001162780">
    <property type="component" value="Chromosome"/>
</dbReference>
<organism evidence="2 3">
    <name type="scientific">Methylomonas rapida</name>
    <dbReference type="NCBI Taxonomy" id="2963939"/>
    <lineage>
        <taxon>Bacteria</taxon>
        <taxon>Pseudomonadati</taxon>
        <taxon>Pseudomonadota</taxon>
        <taxon>Gammaproteobacteria</taxon>
        <taxon>Methylococcales</taxon>
        <taxon>Methylococcaceae</taxon>
        <taxon>Methylomonas</taxon>
    </lineage>
</organism>
<protein>
    <submittedName>
        <fullName evidence="2">Exosortase system-associated protein, TIGR04073 family</fullName>
    </submittedName>
</protein>